<keyword evidence="10" id="KW-0010">Activator</keyword>
<feature type="domain" description="CCR4-Not complex component Not N-terminal" evidence="13">
    <location>
        <begin position="3"/>
        <end position="231"/>
    </location>
</feature>
<accession>A0AAD7XXT1</accession>
<dbReference type="InterPro" id="IPR038635">
    <property type="entry name" value="CCR4-NOT_su2/3/5_C_sf"/>
</dbReference>
<keyword evidence="11" id="KW-0175">Coiled coil</keyword>
<keyword evidence="5 10" id="KW-0678">Repressor</keyword>
<comment type="subcellular location">
    <subcellularLocation>
        <location evidence="2 10">Cytoplasm</location>
    </subcellularLocation>
    <subcellularLocation>
        <location evidence="1 10">Nucleus</location>
    </subcellularLocation>
</comment>
<protein>
    <recommendedName>
        <fullName evidence="10">General negative regulator of transcription subunit</fullName>
    </recommendedName>
</protein>
<evidence type="ECO:0000256" key="11">
    <source>
        <dbReference type="SAM" id="Coils"/>
    </source>
</evidence>
<evidence type="ECO:0000256" key="8">
    <source>
        <dbReference type="ARBA" id="ARBA00023163"/>
    </source>
</evidence>
<dbReference type="GO" id="GO:0000289">
    <property type="term" value="P:nuclear-transcribed mRNA poly(A) tail shortening"/>
    <property type="evidence" value="ECO:0007669"/>
    <property type="project" value="UniProtKB-ARBA"/>
</dbReference>
<dbReference type="AlphaFoldDB" id="A0AAD7XXT1"/>
<evidence type="ECO:0000313" key="16">
    <source>
        <dbReference type="Proteomes" id="UP001234581"/>
    </source>
</evidence>
<proteinExistence type="inferred from homology"/>
<dbReference type="GO" id="GO:0005634">
    <property type="term" value="C:nucleus"/>
    <property type="evidence" value="ECO:0007669"/>
    <property type="project" value="UniProtKB-SubCell"/>
</dbReference>
<dbReference type="EMBL" id="JARTCD010000024">
    <property type="protein sequence ID" value="KAJ8658460.1"/>
    <property type="molecule type" value="Genomic_DNA"/>
</dbReference>
<dbReference type="RefSeq" id="XP_058343373.1">
    <property type="nucleotide sequence ID" value="XM_058485850.1"/>
</dbReference>
<evidence type="ECO:0000256" key="2">
    <source>
        <dbReference type="ARBA" id="ARBA00004496"/>
    </source>
</evidence>
<evidence type="ECO:0000259" key="13">
    <source>
        <dbReference type="Pfam" id="PF04065"/>
    </source>
</evidence>
<dbReference type="Gene3D" id="2.30.30.1020">
    <property type="entry name" value="CCR4-NOT complex subunit 2/3/5, C-terminal domain"/>
    <property type="match status" value="1"/>
</dbReference>
<comment type="similarity">
    <text evidence="3 10">Belongs to the CNOT2/3/5 family.</text>
</comment>
<reference evidence="15 16" key="1">
    <citation type="submission" date="2023-03" db="EMBL/GenBank/DDBJ databases">
        <title>Genome sequence of Lichtheimia ornata CBS 291.66.</title>
        <authorList>
            <person name="Mohabir J.T."/>
            <person name="Shea T.P."/>
            <person name="Kurbessoian T."/>
            <person name="Berby B."/>
            <person name="Fontaine J."/>
            <person name="Livny J."/>
            <person name="Gnirke A."/>
            <person name="Stajich J.E."/>
            <person name="Cuomo C.A."/>
        </authorList>
    </citation>
    <scope>NUCLEOTIDE SEQUENCE [LARGE SCALE GENOMIC DNA]</scope>
    <source>
        <strain evidence="15">CBS 291.66</strain>
    </source>
</reference>
<dbReference type="InterPro" id="IPR040168">
    <property type="entry name" value="Not2/3/5"/>
</dbReference>
<feature type="domain" description="NOT2/NOT3/NOT5 C-terminal" evidence="14">
    <location>
        <begin position="459"/>
        <end position="586"/>
    </location>
</feature>
<dbReference type="PIRSF" id="PIRSF005290">
    <property type="entry name" value="NOT_su_3_5"/>
    <property type="match status" value="1"/>
</dbReference>
<dbReference type="GeneID" id="83213225"/>
<dbReference type="GO" id="GO:0030015">
    <property type="term" value="C:CCR4-NOT core complex"/>
    <property type="evidence" value="ECO:0007669"/>
    <property type="project" value="UniProtKB-UniRule"/>
</dbReference>
<sequence length="589" mass="68577">MSMKKLQTEIDRVLKKVSEGVETFESIFDKINSTTNPSQKDKYELELKKEIKKLQRLRDQIKTWLSSNEIKDKRALLENRKLIESQMERFKMTEKEMKTKAYSKEGLLLKEKMDPKEKEKTEACDWIISAKNELERQVEMSEAQVETLQSTTKRGKKDHAKAERIDELEHQITRHKHHINRLELLLRLLENDRLAPERVLEIREDVQYYIECNQEPDFQEDEFIYDDLNLEEEEELYGIVADEHGAIETPKEEEKPLPRRAAKSKEKEKEKDKEEIASNASSTTPHTPHKAQSPRSKEPLSTPTSEAKSLNTSPLKSPPSMPVSRSLSEVIVPPPPASTGLKYAQAAAAGVSQEKGHKRDESSKAVENAWAEPPKIGDHPTRQSSIGDSQQSRSGETALSQSLLASQYPAAKSPKQDQQPVDMRLPPSLSDLAPSFEAIRSKGTDKPDIMHIHQMLDASLQHVPDLIDSERPKTYHPRSPYPTPNYYPQQPLPVFDNPLLFEKLDMHTLFFIFYYQQGTYQQYLAAKELKRHSWRFHKKYLTWFQRLEEPKFISDEYEQGSYVYFDYESAWCQRKKEDFRFEYRYLEEA</sequence>
<feature type="compositionally biased region" description="Polar residues" evidence="12">
    <location>
        <begin position="299"/>
        <end position="315"/>
    </location>
</feature>
<keyword evidence="16" id="KW-1185">Reference proteome</keyword>
<evidence type="ECO:0000256" key="3">
    <source>
        <dbReference type="ARBA" id="ARBA00007682"/>
    </source>
</evidence>
<dbReference type="Pfam" id="PF04153">
    <property type="entry name" value="NOT2_3_5_C"/>
    <property type="match status" value="1"/>
</dbReference>
<feature type="compositionally biased region" description="Basic and acidic residues" evidence="12">
    <location>
        <begin position="354"/>
        <end position="364"/>
    </location>
</feature>
<evidence type="ECO:0000256" key="6">
    <source>
        <dbReference type="ARBA" id="ARBA00022553"/>
    </source>
</evidence>
<evidence type="ECO:0000256" key="9">
    <source>
        <dbReference type="ARBA" id="ARBA00023242"/>
    </source>
</evidence>
<feature type="region of interest" description="Disordered" evidence="12">
    <location>
        <begin position="241"/>
        <end position="430"/>
    </location>
</feature>
<evidence type="ECO:0000313" key="15">
    <source>
        <dbReference type="EMBL" id="KAJ8658460.1"/>
    </source>
</evidence>
<evidence type="ECO:0000256" key="5">
    <source>
        <dbReference type="ARBA" id="ARBA00022491"/>
    </source>
</evidence>
<gene>
    <name evidence="15" type="ORF">O0I10_005813</name>
</gene>
<dbReference type="InterPro" id="IPR007207">
    <property type="entry name" value="Not_N"/>
</dbReference>
<keyword evidence="6" id="KW-0597">Phosphoprotein</keyword>
<dbReference type="Pfam" id="PF04065">
    <property type="entry name" value="Not3"/>
    <property type="match status" value="1"/>
</dbReference>
<evidence type="ECO:0000256" key="4">
    <source>
        <dbReference type="ARBA" id="ARBA00022490"/>
    </source>
</evidence>
<dbReference type="Proteomes" id="UP001234581">
    <property type="component" value="Unassembled WGS sequence"/>
</dbReference>
<dbReference type="FunFam" id="2.30.30.1020:FF:000006">
    <property type="entry name" value="CCR4-NOT transcription complex, subunit 3"/>
    <property type="match status" value="1"/>
</dbReference>
<dbReference type="InterPro" id="IPR012270">
    <property type="entry name" value="CCR4-NOT_su3/5"/>
</dbReference>
<keyword evidence="7 10" id="KW-0805">Transcription regulation</keyword>
<evidence type="ECO:0000259" key="14">
    <source>
        <dbReference type="Pfam" id="PF04153"/>
    </source>
</evidence>
<dbReference type="InterPro" id="IPR007282">
    <property type="entry name" value="NOT2/3/5_C"/>
</dbReference>
<dbReference type="GO" id="GO:0000932">
    <property type="term" value="C:P-body"/>
    <property type="evidence" value="ECO:0007669"/>
    <property type="project" value="UniProtKB-UniRule"/>
</dbReference>
<feature type="compositionally biased region" description="Basic and acidic residues" evidence="12">
    <location>
        <begin position="241"/>
        <end position="276"/>
    </location>
</feature>
<dbReference type="PANTHER" id="PTHR23326">
    <property type="entry name" value="CCR4 NOT-RELATED"/>
    <property type="match status" value="1"/>
</dbReference>
<keyword evidence="9 10" id="KW-0539">Nucleus</keyword>
<evidence type="ECO:0000256" key="12">
    <source>
        <dbReference type="SAM" id="MobiDB-lite"/>
    </source>
</evidence>
<dbReference type="GO" id="GO:0006355">
    <property type="term" value="P:regulation of DNA-templated transcription"/>
    <property type="evidence" value="ECO:0007669"/>
    <property type="project" value="InterPro"/>
</dbReference>
<evidence type="ECO:0000256" key="7">
    <source>
        <dbReference type="ARBA" id="ARBA00023015"/>
    </source>
</evidence>
<comment type="caution">
    <text evidence="15">The sequence shown here is derived from an EMBL/GenBank/DDBJ whole genome shotgun (WGS) entry which is preliminary data.</text>
</comment>
<comment type="function">
    <text evidence="10">Acts as component of the CCR4-NOT core complex, which in the nucleus seems to be a general transcription factor, and in the cytoplasm the major mRNA deadenylase involved in mRNA turnover. The NOT protein subcomplex negatively regulates the basal and activated transcription of many genes. Preferentially affects TC-type TATA element-dependent transcription. Could directly or indirectly inhibit component(s) of the general transcription machinery.</text>
</comment>
<feature type="compositionally biased region" description="Polar residues" evidence="12">
    <location>
        <begin position="382"/>
        <end position="405"/>
    </location>
</feature>
<keyword evidence="4 10" id="KW-0963">Cytoplasm</keyword>
<evidence type="ECO:0000256" key="1">
    <source>
        <dbReference type="ARBA" id="ARBA00004123"/>
    </source>
</evidence>
<organism evidence="15 16">
    <name type="scientific">Lichtheimia ornata</name>
    <dbReference type="NCBI Taxonomy" id="688661"/>
    <lineage>
        <taxon>Eukaryota</taxon>
        <taxon>Fungi</taxon>
        <taxon>Fungi incertae sedis</taxon>
        <taxon>Mucoromycota</taxon>
        <taxon>Mucoromycotina</taxon>
        <taxon>Mucoromycetes</taxon>
        <taxon>Mucorales</taxon>
        <taxon>Lichtheimiaceae</taxon>
        <taxon>Lichtheimia</taxon>
    </lineage>
</organism>
<feature type="coiled-coil region" evidence="11">
    <location>
        <begin position="131"/>
        <end position="192"/>
    </location>
</feature>
<name>A0AAD7XXT1_9FUNG</name>
<evidence type="ECO:0000256" key="10">
    <source>
        <dbReference type="PIRNR" id="PIRNR005290"/>
    </source>
</evidence>
<keyword evidence="8 10" id="KW-0804">Transcription</keyword>